<keyword evidence="6" id="KW-1185">Reference proteome</keyword>
<keyword evidence="1" id="KW-0677">Repeat</keyword>
<dbReference type="Pfam" id="PF08450">
    <property type="entry name" value="SGL"/>
    <property type="match status" value="1"/>
</dbReference>
<dbReference type="PaxDb" id="55529-EKX53455"/>
<organism evidence="4">
    <name type="scientific">Guillardia theta (strain CCMP2712)</name>
    <name type="common">Cryptophyte</name>
    <dbReference type="NCBI Taxonomy" id="905079"/>
    <lineage>
        <taxon>Eukaryota</taxon>
        <taxon>Cryptophyceae</taxon>
        <taxon>Pyrenomonadales</taxon>
        <taxon>Geminigeraceae</taxon>
        <taxon>Guillardia</taxon>
    </lineage>
</organism>
<sequence>MSQANRAMLDYVVCSIAGTGVPGYYEGNRMTCKMNCPSGIAMGQGDCIYVSDRQNHCIRRLPGIEEQTAPGKEDDVSTFAGVPRKSGMEDGHNRRALFNEPGGICCLKVGSFPVACFHRLASGLLTRLQSGKILVVDRENHCIRAITDNHVIHAYGSRSSESGWMDAATSKALFNRPFGIAASSTGELFVADTGNHSVRKIDLSGNVSTLLSRRDSRIKDQPLISPVGICVDEQNCVYVSEWGGHRIRRVQPDGSSVIWVGTSQKGKLDGKGINGSLFHPAGMSVDTKGIVYVADFGNHCVRRINTTGEMITLGVAGNVLVDDDYGRYVSSSLGCQDGSGPTASFNSPQVKFDSESFTVRNRAHVDS</sequence>
<dbReference type="AlphaFoldDB" id="L1JZ17"/>
<dbReference type="RefSeq" id="XP_005840435.1">
    <property type="nucleotide sequence ID" value="XM_005840378.1"/>
</dbReference>
<dbReference type="HOGENOM" id="CLU_008645_1_3_1"/>
<feature type="repeat" description="NHL" evidence="2">
    <location>
        <begin position="174"/>
        <end position="204"/>
    </location>
</feature>
<dbReference type="GeneID" id="17310040"/>
<dbReference type="InterPro" id="IPR013658">
    <property type="entry name" value="SGL"/>
</dbReference>
<dbReference type="InterPro" id="IPR001258">
    <property type="entry name" value="NHL_repeat"/>
</dbReference>
<dbReference type="PANTHER" id="PTHR13833:SF71">
    <property type="entry name" value="NHL DOMAIN-CONTAINING PROTEIN"/>
    <property type="match status" value="1"/>
</dbReference>
<evidence type="ECO:0000256" key="1">
    <source>
        <dbReference type="ARBA" id="ARBA00022737"/>
    </source>
</evidence>
<evidence type="ECO:0000313" key="5">
    <source>
        <dbReference type="EnsemblProtists" id="EKX53455"/>
    </source>
</evidence>
<reference evidence="6" key="2">
    <citation type="submission" date="2012-11" db="EMBL/GenBank/DDBJ databases">
        <authorList>
            <person name="Kuo A."/>
            <person name="Curtis B.A."/>
            <person name="Tanifuji G."/>
            <person name="Burki F."/>
            <person name="Gruber A."/>
            <person name="Irimia M."/>
            <person name="Maruyama S."/>
            <person name="Arias M.C."/>
            <person name="Ball S.G."/>
            <person name="Gile G.H."/>
            <person name="Hirakawa Y."/>
            <person name="Hopkins J.F."/>
            <person name="Rensing S.A."/>
            <person name="Schmutz J."/>
            <person name="Symeonidi A."/>
            <person name="Elias M."/>
            <person name="Eveleigh R.J."/>
            <person name="Herman E.K."/>
            <person name="Klute M.J."/>
            <person name="Nakayama T."/>
            <person name="Obornik M."/>
            <person name="Reyes-Prieto A."/>
            <person name="Armbrust E.V."/>
            <person name="Aves S.J."/>
            <person name="Beiko R.G."/>
            <person name="Coutinho P."/>
            <person name="Dacks J.B."/>
            <person name="Durnford D.G."/>
            <person name="Fast N.M."/>
            <person name="Green B.R."/>
            <person name="Grisdale C."/>
            <person name="Hempe F."/>
            <person name="Henrissat B."/>
            <person name="Hoppner M.P."/>
            <person name="Ishida K.-I."/>
            <person name="Kim E."/>
            <person name="Koreny L."/>
            <person name="Kroth P.G."/>
            <person name="Liu Y."/>
            <person name="Malik S.-B."/>
            <person name="Maier U.G."/>
            <person name="McRose D."/>
            <person name="Mock T."/>
            <person name="Neilson J.A."/>
            <person name="Onodera N.T."/>
            <person name="Poole A.M."/>
            <person name="Pritham E.J."/>
            <person name="Richards T.A."/>
            <person name="Rocap G."/>
            <person name="Roy S.W."/>
            <person name="Sarai C."/>
            <person name="Schaack S."/>
            <person name="Shirato S."/>
            <person name="Slamovits C.H."/>
            <person name="Spencer D.F."/>
            <person name="Suzuki S."/>
            <person name="Worden A.Z."/>
            <person name="Zauner S."/>
            <person name="Barry K."/>
            <person name="Bell C."/>
            <person name="Bharti A.K."/>
            <person name="Crow J.A."/>
            <person name="Grimwood J."/>
            <person name="Kramer R."/>
            <person name="Lindquist E."/>
            <person name="Lucas S."/>
            <person name="Salamov A."/>
            <person name="McFadden G.I."/>
            <person name="Lane C.E."/>
            <person name="Keeling P.J."/>
            <person name="Gray M.W."/>
            <person name="Grigoriev I.V."/>
            <person name="Archibald J.M."/>
        </authorList>
    </citation>
    <scope>NUCLEOTIDE SEQUENCE</scope>
    <source>
        <strain evidence="6">CCMP2712</strain>
    </source>
</reference>
<evidence type="ECO:0000256" key="2">
    <source>
        <dbReference type="PROSITE-ProRule" id="PRU00504"/>
    </source>
</evidence>
<dbReference type="PROSITE" id="PS51125">
    <property type="entry name" value="NHL"/>
    <property type="match status" value="1"/>
</dbReference>
<dbReference type="STRING" id="905079.L1JZ17"/>
<name>L1JZ17_GUITC</name>
<dbReference type="Gene3D" id="2.120.10.30">
    <property type="entry name" value="TolB, C-terminal domain"/>
    <property type="match status" value="3"/>
</dbReference>
<evidence type="ECO:0000259" key="3">
    <source>
        <dbReference type="Pfam" id="PF08450"/>
    </source>
</evidence>
<dbReference type="PANTHER" id="PTHR13833">
    <property type="match status" value="1"/>
</dbReference>
<reference evidence="5" key="3">
    <citation type="submission" date="2015-06" db="UniProtKB">
        <authorList>
            <consortium name="EnsemblProtists"/>
        </authorList>
    </citation>
    <scope>IDENTIFICATION</scope>
</reference>
<protein>
    <recommendedName>
        <fullName evidence="3">SMP-30/Gluconolactonase/LRE-like region domain-containing protein</fullName>
    </recommendedName>
</protein>
<dbReference type="Proteomes" id="UP000011087">
    <property type="component" value="Unassembled WGS sequence"/>
</dbReference>
<dbReference type="eggNOG" id="KOG2177">
    <property type="taxonomic scope" value="Eukaryota"/>
</dbReference>
<gene>
    <name evidence="4" type="ORF">GUITHDRAFT_101156</name>
</gene>
<dbReference type="InterPro" id="IPR011042">
    <property type="entry name" value="6-blade_b-propeller_TolB-like"/>
</dbReference>
<evidence type="ECO:0000313" key="6">
    <source>
        <dbReference type="Proteomes" id="UP000011087"/>
    </source>
</evidence>
<dbReference type="Pfam" id="PF01436">
    <property type="entry name" value="NHL"/>
    <property type="match status" value="2"/>
</dbReference>
<evidence type="ECO:0000313" key="4">
    <source>
        <dbReference type="EMBL" id="EKX53455.1"/>
    </source>
</evidence>
<dbReference type="KEGG" id="gtt:GUITHDRAFT_101156"/>
<dbReference type="SUPFAM" id="SSF101898">
    <property type="entry name" value="NHL repeat"/>
    <property type="match status" value="1"/>
</dbReference>
<dbReference type="OrthoDB" id="10039644at2759"/>
<dbReference type="EnsemblProtists" id="EKX53455">
    <property type="protein sequence ID" value="EKX53455"/>
    <property type="gene ID" value="GUITHDRAFT_101156"/>
</dbReference>
<dbReference type="InterPro" id="IPR000033">
    <property type="entry name" value="LDLR_classB_rpt"/>
</dbReference>
<feature type="domain" description="SMP-30/Gluconolactonase/LRE-like region" evidence="3">
    <location>
        <begin position="187"/>
        <end position="256"/>
    </location>
</feature>
<accession>L1JZ17</accession>
<reference evidence="4 6" key="1">
    <citation type="journal article" date="2012" name="Nature">
        <title>Algal genomes reveal evolutionary mosaicism and the fate of nucleomorphs.</title>
        <authorList>
            <consortium name="DOE Joint Genome Institute"/>
            <person name="Curtis B.A."/>
            <person name="Tanifuji G."/>
            <person name="Burki F."/>
            <person name="Gruber A."/>
            <person name="Irimia M."/>
            <person name="Maruyama S."/>
            <person name="Arias M.C."/>
            <person name="Ball S.G."/>
            <person name="Gile G.H."/>
            <person name="Hirakawa Y."/>
            <person name="Hopkins J.F."/>
            <person name="Kuo A."/>
            <person name="Rensing S.A."/>
            <person name="Schmutz J."/>
            <person name="Symeonidi A."/>
            <person name="Elias M."/>
            <person name="Eveleigh R.J."/>
            <person name="Herman E.K."/>
            <person name="Klute M.J."/>
            <person name="Nakayama T."/>
            <person name="Obornik M."/>
            <person name="Reyes-Prieto A."/>
            <person name="Armbrust E.V."/>
            <person name="Aves S.J."/>
            <person name="Beiko R.G."/>
            <person name="Coutinho P."/>
            <person name="Dacks J.B."/>
            <person name="Durnford D.G."/>
            <person name="Fast N.M."/>
            <person name="Green B.R."/>
            <person name="Grisdale C.J."/>
            <person name="Hempel F."/>
            <person name="Henrissat B."/>
            <person name="Hoppner M.P."/>
            <person name="Ishida K."/>
            <person name="Kim E."/>
            <person name="Koreny L."/>
            <person name="Kroth P.G."/>
            <person name="Liu Y."/>
            <person name="Malik S.B."/>
            <person name="Maier U.G."/>
            <person name="McRose D."/>
            <person name="Mock T."/>
            <person name="Neilson J.A."/>
            <person name="Onodera N.T."/>
            <person name="Poole A.M."/>
            <person name="Pritham E.J."/>
            <person name="Richards T.A."/>
            <person name="Rocap G."/>
            <person name="Roy S.W."/>
            <person name="Sarai C."/>
            <person name="Schaack S."/>
            <person name="Shirato S."/>
            <person name="Slamovits C.H."/>
            <person name="Spencer D.F."/>
            <person name="Suzuki S."/>
            <person name="Worden A.Z."/>
            <person name="Zauner S."/>
            <person name="Barry K."/>
            <person name="Bell C."/>
            <person name="Bharti A.K."/>
            <person name="Crow J.A."/>
            <person name="Grimwood J."/>
            <person name="Kramer R."/>
            <person name="Lindquist E."/>
            <person name="Lucas S."/>
            <person name="Salamov A."/>
            <person name="McFadden G.I."/>
            <person name="Lane C.E."/>
            <person name="Keeling P.J."/>
            <person name="Gray M.W."/>
            <person name="Grigoriev I.V."/>
            <person name="Archibald J.M."/>
        </authorList>
    </citation>
    <scope>NUCLEOTIDE SEQUENCE</scope>
    <source>
        <strain evidence="4 6">CCMP2712</strain>
    </source>
</reference>
<proteinExistence type="predicted"/>
<dbReference type="SMART" id="SM00135">
    <property type="entry name" value="LY"/>
    <property type="match status" value="2"/>
</dbReference>
<dbReference type="EMBL" id="JH992970">
    <property type="protein sequence ID" value="EKX53455.1"/>
    <property type="molecule type" value="Genomic_DNA"/>
</dbReference>